<evidence type="ECO:0000256" key="1">
    <source>
        <dbReference type="SAM" id="MobiDB-lite"/>
    </source>
</evidence>
<feature type="compositionally biased region" description="Acidic residues" evidence="1">
    <location>
        <begin position="322"/>
        <end position="368"/>
    </location>
</feature>
<name>A0A4P2PVZ9_SORCE</name>
<dbReference type="EMBL" id="CP012670">
    <property type="protein sequence ID" value="AUX20937.1"/>
    <property type="molecule type" value="Genomic_DNA"/>
</dbReference>
<reference evidence="2 3" key="1">
    <citation type="submission" date="2015-09" db="EMBL/GenBank/DDBJ databases">
        <title>Sorangium comparison.</title>
        <authorList>
            <person name="Zaburannyi N."/>
            <person name="Bunk B."/>
            <person name="Overmann J."/>
            <person name="Mueller R."/>
        </authorList>
    </citation>
    <scope>NUCLEOTIDE SEQUENCE [LARGE SCALE GENOMIC DNA]</scope>
    <source>
        <strain evidence="2 3">So ceGT47</strain>
    </source>
</reference>
<organism evidence="2 3">
    <name type="scientific">Sorangium cellulosum</name>
    <name type="common">Polyangium cellulosum</name>
    <dbReference type="NCBI Taxonomy" id="56"/>
    <lineage>
        <taxon>Bacteria</taxon>
        <taxon>Pseudomonadati</taxon>
        <taxon>Myxococcota</taxon>
        <taxon>Polyangia</taxon>
        <taxon>Polyangiales</taxon>
        <taxon>Polyangiaceae</taxon>
        <taxon>Sorangium</taxon>
    </lineage>
</organism>
<protein>
    <submittedName>
        <fullName evidence="2">ATPase</fullName>
    </submittedName>
</protein>
<sequence>MRRERRDFPYGQCLPLPLASDDPGPPFGGALTPSKEEYRPMAQKAPNAASSRPRNAQKKRASSDAQGAALSSRGTAEYALSPAREAELLREAEALGESTLHFPGKLARRVIWSSRIQLAAERDAADLVRTPFAEDEPRLTREEIHALRDKIELLRVMQSRWQAAQRRQERAAAAFEKPATEAAQHRQALLRFFDLRFKKSPEGQKRLAAIRAGSGDADLVQDVSDLLLLCSEHAEAIQTAPRGEAAAEARLRELSPLLARMLADKTLSLDAVRSRKLRDAAYTLVVHAERRLRAAAEYWYTGTDKVKDYAPFPVSRGASAGAEEEEADADAEEGDASEEGESEDSVPEEEDDSGDDEPAEDEDGRESP</sequence>
<dbReference type="Proteomes" id="UP000295781">
    <property type="component" value="Chromosome"/>
</dbReference>
<proteinExistence type="predicted"/>
<feature type="region of interest" description="Disordered" evidence="1">
    <location>
        <begin position="310"/>
        <end position="368"/>
    </location>
</feature>
<dbReference type="AlphaFoldDB" id="A0A4P2PVZ9"/>
<gene>
    <name evidence="2" type="ORF">SOCEGT47_014140</name>
</gene>
<evidence type="ECO:0000313" key="2">
    <source>
        <dbReference type="EMBL" id="AUX20937.1"/>
    </source>
</evidence>
<evidence type="ECO:0000313" key="3">
    <source>
        <dbReference type="Proteomes" id="UP000295781"/>
    </source>
</evidence>
<feature type="region of interest" description="Disordered" evidence="1">
    <location>
        <begin position="1"/>
        <end position="77"/>
    </location>
</feature>
<accession>A0A4P2PVZ9</accession>